<dbReference type="PANTHER" id="PTHR32410:SF159">
    <property type="entry name" value="CYSTEINE_HISTIDINE-RICH C1 DOMAIN FAMILY PROTEIN"/>
    <property type="match status" value="1"/>
</dbReference>
<evidence type="ECO:0000256" key="4">
    <source>
        <dbReference type="ARBA" id="ARBA00022833"/>
    </source>
</evidence>
<evidence type="ECO:0000259" key="5">
    <source>
        <dbReference type="SMART" id="SM00249"/>
    </source>
</evidence>
<evidence type="ECO:0000256" key="3">
    <source>
        <dbReference type="ARBA" id="ARBA00022771"/>
    </source>
</evidence>
<dbReference type="InterPro" id="IPR046349">
    <property type="entry name" value="C1-like_sf"/>
</dbReference>
<gene>
    <name evidence="6" type="ORF">DARMORV10_C03P40980.1</name>
</gene>
<dbReference type="InterPro" id="IPR053192">
    <property type="entry name" value="Vacuole_Formation_Reg"/>
</dbReference>
<dbReference type="GO" id="GO:0008270">
    <property type="term" value="F:zinc ion binding"/>
    <property type="evidence" value="ECO:0007669"/>
    <property type="project" value="UniProtKB-KW"/>
</dbReference>
<dbReference type="SMART" id="SM00249">
    <property type="entry name" value="PHD"/>
    <property type="match status" value="3"/>
</dbReference>
<feature type="domain" description="Zinc finger PHD-type" evidence="5">
    <location>
        <begin position="141"/>
        <end position="222"/>
    </location>
</feature>
<dbReference type="PANTHER" id="PTHR32410">
    <property type="entry name" value="CYSTEINE/HISTIDINE-RICH C1 DOMAIN FAMILY PROTEIN"/>
    <property type="match status" value="1"/>
</dbReference>
<sequence>MNITRAYKLPIHNHPLFPSSMFCYVECDGCHVKEPIYGGYICNELNCYGWFHKECAEAPPEINHHPSHSEHPLLLTNDSQPKDSRCDCCGKDLLSPCYTCPTCEFKVDLICGMKPSPPAIEHPMCHDHLLVFLKKREVEVPCEACKESIGGPSYSCLECHNVYFHLDCVHLSKEVNHPCHPSHPLKVVASESLADNQDAEKICCFCGVQPEKKVCYHCSVCNFTVCFGCIKNPPPLVIENTKTHKHPLRLLLSRIAFTCKVCGIEGYIICRRNVSQYYGAYSCSVCPNYTVHTRCAINNTIWNFAELEGTHEKIEDIAPFKVVEHNLIRHFSHSEHTLRLLEDIVNIHDVYECIQCEACLRLVEFGPVYSCTECYFSLHEKCANLPMEKRLFFDPAPYTLRYDNTIIYCNLCGMLNDGFRYTSQGIRMQYHYVDVHCASLSEPLVHNRHLHPLYFLETNDNYCDACKTAPADYMLDCDTCNFSLCLYCATLPEEIRHMSDEHPLTLYCGGKGNGKNWCDVCEVELDPSKWFFACSDCEVALHVQCAVGDFSRLMPGKLYTVGERECEVVLNNLYTRPFCSHCRSRCKAPVIFKDNGEDNRYICSLSCLSSYLCIDFC</sequence>
<dbReference type="SUPFAM" id="SSF57889">
    <property type="entry name" value="Cysteine-rich domain"/>
    <property type="match status" value="6"/>
</dbReference>
<evidence type="ECO:0000256" key="1">
    <source>
        <dbReference type="ARBA" id="ARBA00022723"/>
    </source>
</evidence>
<keyword evidence="4" id="KW-0862">Zinc</keyword>
<dbReference type="InterPro" id="IPR001965">
    <property type="entry name" value="Znf_PHD"/>
</dbReference>
<dbReference type="EMBL" id="HG994367">
    <property type="protein sequence ID" value="CAF1703347.1"/>
    <property type="molecule type" value="Genomic_DNA"/>
</dbReference>
<feature type="domain" description="Zinc finger PHD-type" evidence="5">
    <location>
        <begin position="517"/>
        <end position="583"/>
    </location>
</feature>
<organism evidence="6">
    <name type="scientific">Brassica napus</name>
    <name type="common">Rape</name>
    <dbReference type="NCBI Taxonomy" id="3708"/>
    <lineage>
        <taxon>Eukaryota</taxon>
        <taxon>Viridiplantae</taxon>
        <taxon>Streptophyta</taxon>
        <taxon>Embryophyta</taxon>
        <taxon>Tracheophyta</taxon>
        <taxon>Spermatophyta</taxon>
        <taxon>Magnoliopsida</taxon>
        <taxon>eudicotyledons</taxon>
        <taxon>Gunneridae</taxon>
        <taxon>Pentapetalae</taxon>
        <taxon>rosids</taxon>
        <taxon>malvids</taxon>
        <taxon>Brassicales</taxon>
        <taxon>Brassicaceae</taxon>
        <taxon>Brassiceae</taxon>
        <taxon>Brassica</taxon>
    </lineage>
</organism>
<feature type="domain" description="Zinc finger PHD-type" evidence="5">
    <location>
        <begin position="355"/>
        <end position="413"/>
    </location>
</feature>
<keyword evidence="2" id="KW-0677">Repeat</keyword>
<proteinExistence type="predicted"/>
<dbReference type="AlphaFoldDB" id="A0A816IAS0"/>
<keyword evidence="3" id="KW-0863">Zinc-finger</keyword>
<protein>
    <submittedName>
        <fullName evidence="6">(rape) hypothetical protein</fullName>
    </submittedName>
</protein>
<evidence type="ECO:0000256" key="2">
    <source>
        <dbReference type="ARBA" id="ARBA00022737"/>
    </source>
</evidence>
<dbReference type="Pfam" id="PF03107">
    <property type="entry name" value="C1_2"/>
    <property type="match status" value="5"/>
</dbReference>
<name>A0A816IAS0_BRANA</name>
<dbReference type="InterPro" id="IPR004146">
    <property type="entry name" value="DC1"/>
</dbReference>
<dbReference type="Pfam" id="PF22926">
    <property type="entry name" value="C1-like_CT"/>
    <property type="match status" value="1"/>
</dbReference>
<dbReference type="Proteomes" id="UP001295469">
    <property type="component" value="Chromosome C03"/>
</dbReference>
<keyword evidence="1" id="KW-0479">Metal-binding</keyword>
<reference evidence="6" key="1">
    <citation type="submission" date="2021-01" db="EMBL/GenBank/DDBJ databases">
        <authorList>
            <consortium name="Genoscope - CEA"/>
            <person name="William W."/>
        </authorList>
    </citation>
    <scope>NUCLEOTIDE SEQUENCE</scope>
</reference>
<dbReference type="InterPro" id="IPR054483">
    <property type="entry name" value="DC1-like_CT"/>
</dbReference>
<evidence type="ECO:0000313" key="6">
    <source>
        <dbReference type="EMBL" id="CAF1703347.1"/>
    </source>
</evidence>
<accession>A0A816IAS0</accession>